<gene>
    <name evidence="5" type="primary">Acey_s0032.g2601</name>
    <name evidence="5" type="synonym">Acey-stl-1</name>
    <name evidence="5" type="ORF">Y032_0032g2601</name>
</gene>
<sequence length="369" mass="41686">MSTARSLRLLNVTFRSVLPISGARFAHARNTFINFVPQQEAWVVERMGKFYKILEPGFNILIPVIDRIRFVQSLREIAIEIPQQGAITLDNVQLQLDGVLYLRVFNPYKASYGVEDPEFAVTQLAQTTMRSEVGKISLDTVFREREQLNESIVTAINKAAEPWGIKCMRYEIRDMHMPAKIQEAMQMQVEAERKKRAAILESEGHREAAINRAEGEKQAAILASEAMEAEQINVARGHAEALRIKAAARAEAIERIATALTQKGGDNAANLTVAEQYVSAFEKLAKETNTVVLPANLSEPSSMEFFSITVFYDILIHCKIFYCFVVKELLFIYKYSARQLDHKVSELTEAVAMYTVLIAWKRKQGHGLV</sequence>
<dbReference type="OrthoDB" id="434619at2759"/>
<evidence type="ECO:0000259" key="4">
    <source>
        <dbReference type="SMART" id="SM00244"/>
    </source>
</evidence>
<feature type="domain" description="Band 7" evidence="4">
    <location>
        <begin position="31"/>
        <end position="189"/>
    </location>
</feature>
<dbReference type="PRINTS" id="PR00721">
    <property type="entry name" value="STOMATIN"/>
</dbReference>
<dbReference type="GO" id="GO:0007005">
    <property type="term" value="P:mitochondrion organization"/>
    <property type="evidence" value="ECO:0007669"/>
    <property type="project" value="TreeGrafter"/>
</dbReference>
<keyword evidence="3" id="KW-0496">Mitochondrion</keyword>
<comment type="subcellular location">
    <subcellularLocation>
        <location evidence="1">Mitochondrion</location>
    </subcellularLocation>
</comment>
<evidence type="ECO:0000256" key="3">
    <source>
        <dbReference type="ARBA" id="ARBA00023128"/>
    </source>
</evidence>
<dbReference type="InterPro" id="IPR001107">
    <property type="entry name" value="Band_7"/>
</dbReference>
<organism evidence="5 6">
    <name type="scientific">Ancylostoma ceylanicum</name>
    <dbReference type="NCBI Taxonomy" id="53326"/>
    <lineage>
        <taxon>Eukaryota</taxon>
        <taxon>Metazoa</taxon>
        <taxon>Ecdysozoa</taxon>
        <taxon>Nematoda</taxon>
        <taxon>Chromadorea</taxon>
        <taxon>Rhabditida</taxon>
        <taxon>Rhabditina</taxon>
        <taxon>Rhabditomorpha</taxon>
        <taxon>Strongyloidea</taxon>
        <taxon>Ancylostomatidae</taxon>
        <taxon>Ancylostomatinae</taxon>
        <taxon>Ancylostoma</taxon>
    </lineage>
</organism>
<evidence type="ECO:0000256" key="1">
    <source>
        <dbReference type="ARBA" id="ARBA00004173"/>
    </source>
</evidence>
<dbReference type="AlphaFoldDB" id="A0A016UQ43"/>
<dbReference type="Gene3D" id="3.30.479.30">
    <property type="entry name" value="Band 7 domain"/>
    <property type="match status" value="1"/>
</dbReference>
<accession>A0A016UQ43</accession>
<dbReference type="InterPro" id="IPR001972">
    <property type="entry name" value="Stomatin_HflK_fam"/>
</dbReference>
<keyword evidence="6" id="KW-1185">Reference proteome</keyword>
<dbReference type="PANTHER" id="PTHR43327:SF10">
    <property type="entry name" value="STOMATIN-LIKE PROTEIN 2, MITOCHONDRIAL"/>
    <property type="match status" value="1"/>
</dbReference>
<dbReference type="STRING" id="53326.A0A016UQ43"/>
<proteinExistence type="inferred from homology"/>
<dbReference type="GO" id="GO:0005739">
    <property type="term" value="C:mitochondrion"/>
    <property type="evidence" value="ECO:0007669"/>
    <property type="project" value="UniProtKB-SubCell"/>
</dbReference>
<dbReference type="EMBL" id="JARK01001368">
    <property type="protein sequence ID" value="EYC16982.1"/>
    <property type="molecule type" value="Genomic_DNA"/>
</dbReference>
<dbReference type="FunFam" id="3.30.479.30:FF:000008">
    <property type="entry name" value="Stomatin-like protein 2, mitochondrial"/>
    <property type="match status" value="1"/>
</dbReference>
<dbReference type="PANTHER" id="PTHR43327">
    <property type="entry name" value="STOMATIN-LIKE PROTEIN 2, MITOCHONDRIAL"/>
    <property type="match status" value="1"/>
</dbReference>
<comment type="caution">
    <text evidence="5">The sequence shown here is derived from an EMBL/GenBank/DDBJ whole genome shotgun (WGS) entry which is preliminary data.</text>
</comment>
<dbReference type="Pfam" id="PF01145">
    <property type="entry name" value="Band_7"/>
    <property type="match status" value="1"/>
</dbReference>
<reference evidence="6" key="1">
    <citation type="journal article" date="2015" name="Nat. Genet.">
        <title>The genome and transcriptome of the zoonotic hookworm Ancylostoma ceylanicum identify infection-specific gene families.</title>
        <authorList>
            <person name="Schwarz E.M."/>
            <person name="Hu Y."/>
            <person name="Antoshechkin I."/>
            <person name="Miller M.M."/>
            <person name="Sternberg P.W."/>
            <person name="Aroian R.V."/>
        </authorList>
    </citation>
    <scope>NUCLEOTIDE SEQUENCE</scope>
    <source>
        <strain evidence="6">HY135</strain>
    </source>
</reference>
<dbReference type="CDD" id="cd08829">
    <property type="entry name" value="SPFH_paraslipin"/>
    <property type="match status" value="1"/>
</dbReference>
<dbReference type="SUPFAM" id="SSF117892">
    <property type="entry name" value="Band 7/SPFH domain"/>
    <property type="match status" value="1"/>
</dbReference>
<evidence type="ECO:0000313" key="6">
    <source>
        <dbReference type="Proteomes" id="UP000024635"/>
    </source>
</evidence>
<dbReference type="SMART" id="SM00244">
    <property type="entry name" value="PHB"/>
    <property type="match status" value="1"/>
</dbReference>
<evidence type="ECO:0000313" key="5">
    <source>
        <dbReference type="EMBL" id="EYC16982.1"/>
    </source>
</evidence>
<evidence type="ECO:0000256" key="2">
    <source>
        <dbReference type="ARBA" id="ARBA00008164"/>
    </source>
</evidence>
<dbReference type="Proteomes" id="UP000024635">
    <property type="component" value="Unassembled WGS sequence"/>
</dbReference>
<dbReference type="GO" id="GO:0016020">
    <property type="term" value="C:membrane"/>
    <property type="evidence" value="ECO:0007669"/>
    <property type="project" value="InterPro"/>
</dbReference>
<dbReference type="InterPro" id="IPR036013">
    <property type="entry name" value="Band_7/SPFH_dom_sf"/>
</dbReference>
<dbReference type="InterPro" id="IPR050710">
    <property type="entry name" value="Band7/mec-2_domain"/>
</dbReference>
<dbReference type="InterPro" id="IPR032435">
    <property type="entry name" value="STML2-like_C"/>
</dbReference>
<protein>
    <recommendedName>
        <fullName evidence="4">Band 7 domain-containing protein</fullName>
    </recommendedName>
</protein>
<dbReference type="Pfam" id="PF16200">
    <property type="entry name" value="Band_7_C"/>
    <property type="match status" value="1"/>
</dbReference>
<comment type="similarity">
    <text evidence="2">Belongs to the band 7/mec-2 family.</text>
</comment>
<name>A0A016UQ43_9BILA</name>